<dbReference type="GO" id="GO:0000209">
    <property type="term" value="P:protein polyubiquitination"/>
    <property type="evidence" value="ECO:0007669"/>
    <property type="project" value="TreeGrafter"/>
</dbReference>
<keyword evidence="1" id="KW-0479">Metal-binding</keyword>
<proteinExistence type="predicted"/>
<evidence type="ECO:0000256" key="1">
    <source>
        <dbReference type="ARBA" id="ARBA00022723"/>
    </source>
</evidence>
<dbReference type="GO" id="GO:0043161">
    <property type="term" value="P:proteasome-mediated ubiquitin-dependent protein catabolic process"/>
    <property type="evidence" value="ECO:0007669"/>
    <property type="project" value="TreeGrafter"/>
</dbReference>
<dbReference type="CDD" id="cd05819">
    <property type="entry name" value="NHL"/>
    <property type="match status" value="1"/>
</dbReference>
<dbReference type="GO" id="GO:0061630">
    <property type="term" value="F:ubiquitin protein ligase activity"/>
    <property type="evidence" value="ECO:0007669"/>
    <property type="project" value="TreeGrafter"/>
</dbReference>
<feature type="domain" description="RING-type" evidence="8">
    <location>
        <begin position="17"/>
        <end position="62"/>
    </location>
</feature>
<dbReference type="InterPro" id="IPR001258">
    <property type="entry name" value="NHL_repeat"/>
</dbReference>
<evidence type="ECO:0000256" key="7">
    <source>
        <dbReference type="SAM" id="MobiDB-lite"/>
    </source>
</evidence>
<sequence length="614" mass="69789">MASKVNSVSFGDYLLTCSICYEQFKNPKVLPCLHSFCLNCITRHHEIYKFSNAGKLSCPTCRAIIPLPENGTSGFPNDGVVNRVKQLLRSLPVVDFVSSIDNMQKLSNSVSDVDNTKEFETGSDDKTPSCRRNYNRPGDVVPMICCDTEGATAMPKELIQNLPDPPVVTKRRTALRKEQSKLQSAIAHMRNKILELYNIQCYTKVLVEKEALRKINQFDKPGKKDMKKIRSKVSEKYSSVLIVVANEQELLYKKIVWVKSIYDVTEEVLESASSTQIMEMFEFLMRELTKQSKLIHEEKPKCNVDLLHGMPLPRDLIIDVRKEIESNRSMSMDTIIHSSRDPRKMGIRLVCKISGYGKEPGKFDFPTHATFMPNGDLLVSDKNNHRLQIFDSNGKFKHEMFDGIIKPRRARVNPADGNIYISDEDSECIKIFSQDGDLVGRVGDHYFICVAGMDFDSNGNIVMTDPEKCHVSTHHHGRNSVLKSFLFRYLIDRKLPHPYYVCVNDDDQYIVSDTRNNRVKVFSCAGRLLFHIDKLNCPRGITTDPYGNILIAEGDGHCISMYSPHGKFLQHLIDKREFGLCYPLSLDMDKNGRLAVTQCGYTSPHEVMIFQIGG</sequence>
<dbReference type="InterPro" id="IPR013083">
    <property type="entry name" value="Znf_RING/FYVE/PHD"/>
</dbReference>
<evidence type="ECO:0000259" key="8">
    <source>
        <dbReference type="PROSITE" id="PS50089"/>
    </source>
</evidence>
<feature type="region of interest" description="Disordered" evidence="7">
    <location>
        <begin position="115"/>
        <end position="134"/>
    </location>
</feature>
<dbReference type="EMBL" id="JAODUP010000486">
    <property type="protein sequence ID" value="KAK2148708.1"/>
    <property type="molecule type" value="Genomic_DNA"/>
</dbReference>
<protein>
    <recommendedName>
        <fullName evidence="8">RING-type domain-containing protein</fullName>
    </recommendedName>
</protein>
<dbReference type="Proteomes" id="UP001208570">
    <property type="component" value="Unassembled WGS sequence"/>
</dbReference>
<evidence type="ECO:0000313" key="10">
    <source>
        <dbReference type="Proteomes" id="UP001208570"/>
    </source>
</evidence>
<organism evidence="9 10">
    <name type="scientific">Paralvinella palmiformis</name>
    <dbReference type="NCBI Taxonomy" id="53620"/>
    <lineage>
        <taxon>Eukaryota</taxon>
        <taxon>Metazoa</taxon>
        <taxon>Spiralia</taxon>
        <taxon>Lophotrochozoa</taxon>
        <taxon>Annelida</taxon>
        <taxon>Polychaeta</taxon>
        <taxon>Sedentaria</taxon>
        <taxon>Canalipalpata</taxon>
        <taxon>Terebellida</taxon>
        <taxon>Terebelliformia</taxon>
        <taxon>Alvinellidae</taxon>
        <taxon>Paralvinella</taxon>
    </lineage>
</organism>
<dbReference type="InterPro" id="IPR050952">
    <property type="entry name" value="TRIM-NHL_E3_ligases"/>
</dbReference>
<keyword evidence="10" id="KW-1185">Reference proteome</keyword>
<dbReference type="SUPFAM" id="SSF101898">
    <property type="entry name" value="NHL repeat"/>
    <property type="match status" value="1"/>
</dbReference>
<name>A0AAD9J9N2_9ANNE</name>
<dbReference type="Pfam" id="PF01436">
    <property type="entry name" value="NHL"/>
    <property type="match status" value="2"/>
</dbReference>
<dbReference type="SUPFAM" id="SSF57850">
    <property type="entry name" value="RING/U-box"/>
    <property type="match status" value="1"/>
</dbReference>
<feature type="repeat" description="NHL" evidence="6">
    <location>
        <begin position="535"/>
        <end position="565"/>
    </location>
</feature>
<evidence type="ECO:0000256" key="6">
    <source>
        <dbReference type="PROSITE-ProRule" id="PRU00504"/>
    </source>
</evidence>
<dbReference type="SMART" id="SM00184">
    <property type="entry name" value="RING"/>
    <property type="match status" value="1"/>
</dbReference>
<accession>A0AAD9J9N2</accession>
<dbReference type="InterPro" id="IPR017907">
    <property type="entry name" value="Znf_RING_CS"/>
</dbReference>
<comment type="caution">
    <text evidence="9">The sequence shown here is derived from an EMBL/GenBank/DDBJ whole genome shotgun (WGS) entry which is preliminary data.</text>
</comment>
<dbReference type="AlphaFoldDB" id="A0AAD9J9N2"/>
<evidence type="ECO:0000256" key="4">
    <source>
        <dbReference type="ARBA" id="ARBA00022833"/>
    </source>
</evidence>
<evidence type="ECO:0000256" key="3">
    <source>
        <dbReference type="ARBA" id="ARBA00022771"/>
    </source>
</evidence>
<dbReference type="InterPro" id="IPR027370">
    <property type="entry name" value="Znf-RING_euk"/>
</dbReference>
<evidence type="ECO:0000313" key="9">
    <source>
        <dbReference type="EMBL" id="KAK2148708.1"/>
    </source>
</evidence>
<dbReference type="InterPro" id="IPR011042">
    <property type="entry name" value="6-blade_b-propeller_TolB-like"/>
</dbReference>
<dbReference type="PANTHER" id="PTHR24104">
    <property type="entry name" value="E3 UBIQUITIN-PROTEIN LIGASE NHLRC1-RELATED"/>
    <property type="match status" value="1"/>
</dbReference>
<keyword evidence="3 5" id="KW-0863">Zinc-finger</keyword>
<dbReference type="Gene3D" id="2.120.10.30">
    <property type="entry name" value="TolB, C-terminal domain"/>
    <property type="match status" value="1"/>
</dbReference>
<dbReference type="GO" id="GO:0008270">
    <property type="term" value="F:zinc ion binding"/>
    <property type="evidence" value="ECO:0007669"/>
    <property type="project" value="UniProtKB-KW"/>
</dbReference>
<dbReference type="PANTHER" id="PTHR24104:SF25">
    <property type="entry name" value="PROTEIN LIN-41"/>
    <property type="match status" value="1"/>
</dbReference>
<feature type="compositionally biased region" description="Basic and acidic residues" evidence="7">
    <location>
        <begin position="115"/>
        <end position="128"/>
    </location>
</feature>
<reference evidence="9" key="1">
    <citation type="journal article" date="2023" name="Mol. Biol. Evol.">
        <title>Third-Generation Sequencing Reveals the Adaptive Role of the Epigenome in Three Deep-Sea Polychaetes.</title>
        <authorList>
            <person name="Perez M."/>
            <person name="Aroh O."/>
            <person name="Sun Y."/>
            <person name="Lan Y."/>
            <person name="Juniper S.K."/>
            <person name="Young C.R."/>
            <person name="Angers B."/>
            <person name="Qian P.Y."/>
        </authorList>
    </citation>
    <scope>NUCLEOTIDE SEQUENCE</scope>
    <source>
        <strain evidence="9">P08H-3</strain>
    </source>
</reference>
<dbReference type="PROSITE" id="PS51125">
    <property type="entry name" value="NHL"/>
    <property type="match status" value="2"/>
</dbReference>
<evidence type="ECO:0000256" key="2">
    <source>
        <dbReference type="ARBA" id="ARBA00022737"/>
    </source>
</evidence>
<gene>
    <name evidence="9" type="ORF">LSH36_486g01036</name>
</gene>
<dbReference type="Pfam" id="PF13445">
    <property type="entry name" value="zf-RING_UBOX"/>
    <property type="match status" value="1"/>
</dbReference>
<keyword evidence="4" id="KW-0862">Zinc</keyword>
<dbReference type="Gene3D" id="3.30.40.10">
    <property type="entry name" value="Zinc/RING finger domain, C3HC4 (zinc finger)"/>
    <property type="match status" value="1"/>
</dbReference>
<feature type="repeat" description="NHL" evidence="6">
    <location>
        <begin position="350"/>
        <end position="393"/>
    </location>
</feature>
<keyword evidence="2" id="KW-0677">Repeat</keyword>
<dbReference type="InterPro" id="IPR001841">
    <property type="entry name" value="Znf_RING"/>
</dbReference>
<dbReference type="PROSITE" id="PS50089">
    <property type="entry name" value="ZF_RING_2"/>
    <property type="match status" value="1"/>
</dbReference>
<evidence type="ECO:0000256" key="5">
    <source>
        <dbReference type="PROSITE-ProRule" id="PRU00175"/>
    </source>
</evidence>
<dbReference type="PROSITE" id="PS00518">
    <property type="entry name" value="ZF_RING_1"/>
    <property type="match status" value="1"/>
</dbReference>